<evidence type="ECO:0000313" key="3">
    <source>
        <dbReference type="Proteomes" id="UP000007174"/>
    </source>
</evidence>
<name>H1VMX1_COLHI</name>
<dbReference type="HOGENOM" id="CLU_2722092_0_0_1"/>
<reference evidence="3" key="1">
    <citation type="journal article" date="2012" name="Nat. Genet.">
        <title>Lifestyle transitions in plant pathogenic Colletotrichum fungi deciphered by genome and transcriptome analyses.</title>
        <authorList>
            <person name="O'Connell R.J."/>
            <person name="Thon M.R."/>
            <person name="Hacquard S."/>
            <person name="Amyotte S.G."/>
            <person name="Kleemann J."/>
            <person name="Torres M.F."/>
            <person name="Damm U."/>
            <person name="Buiate E.A."/>
            <person name="Epstein L."/>
            <person name="Alkan N."/>
            <person name="Altmueller J."/>
            <person name="Alvarado-Balderrama L."/>
            <person name="Bauser C.A."/>
            <person name="Becker C."/>
            <person name="Birren B.W."/>
            <person name="Chen Z."/>
            <person name="Choi J."/>
            <person name="Crouch J.A."/>
            <person name="Duvick J.P."/>
            <person name="Farman M.A."/>
            <person name="Gan P."/>
            <person name="Heiman D."/>
            <person name="Henrissat B."/>
            <person name="Howard R.J."/>
            <person name="Kabbage M."/>
            <person name="Koch C."/>
            <person name="Kracher B."/>
            <person name="Kubo Y."/>
            <person name="Law A.D."/>
            <person name="Lebrun M.-H."/>
            <person name="Lee Y.-H."/>
            <person name="Miyara I."/>
            <person name="Moore N."/>
            <person name="Neumann U."/>
            <person name="Nordstroem K."/>
            <person name="Panaccione D.G."/>
            <person name="Panstruga R."/>
            <person name="Place M."/>
            <person name="Proctor R.H."/>
            <person name="Prusky D."/>
            <person name="Rech G."/>
            <person name="Reinhardt R."/>
            <person name="Rollins J.A."/>
            <person name="Rounsley S."/>
            <person name="Schardl C.L."/>
            <person name="Schwartz D.C."/>
            <person name="Shenoy N."/>
            <person name="Shirasu K."/>
            <person name="Sikhakolli U.R."/>
            <person name="Stueber K."/>
            <person name="Sukno S.A."/>
            <person name="Sweigard J.A."/>
            <person name="Takano Y."/>
            <person name="Takahara H."/>
            <person name="Trail F."/>
            <person name="van der Does H.C."/>
            <person name="Voll L.M."/>
            <person name="Will I."/>
            <person name="Young S."/>
            <person name="Zeng Q."/>
            <person name="Zhang J."/>
            <person name="Zhou S."/>
            <person name="Dickman M.B."/>
            <person name="Schulze-Lefert P."/>
            <person name="Ver Loren van Themaat E."/>
            <person name="Ma L.-J."/>
            <person name="Vaillancourt L.J."/>
        </authorList>
    </citation>
    <scope>NUCLEOTIDE SEQUENCE [LARGE SCALE GENOMIC DNA]</scope>
    <source>
        <strain evidence="3">IMI 349063</strain>
    </source>
</reference>
<keyword evidence="1" id="KW-0472">Membrane</keyword>
<dbReference type="Proteomes" id="UP000007174">
    <property type="component" value="Unassembled WGS sequence"/>
</dbReference>
<accession>H1VMX1</accession>
<gene>
    <name evidence="2" type="ORF">CH063_02622</name>
</gene>
<organism evidence="2 3">
    <name type="scientific">Colletotrichum higginsianum (strain IMI 349063)</name>
    <name type="common">Crucifer anthracnose fungus</name>
    <dbReference type="NCBI Taxonomy" id="759273"/>
    <lineage>
        <taxon>Eukaryota</taxon>
        <taxon>Fungi</taxon>
        <taxon>Dikarya</taxon>
        <taxon>Ascomycota</taxon>
        <taxon>Pezizomycotina</taxon>
        <taxon>Sordariomycetes</taxon>
        <taxon>Hypocreomycetidae</taxon>
        <taxon>Glomerellales</taxon>
        <taxon>Glomerellaceae</taxon>
        <taxon>Colletotrichum</taxon>
        <taxon>Colletotrichum destructivum species complex</taxon>
    </lineage>
</organism>
<sequence length="72" mass="8290">MSALPVKGTLPVYSDVKRQDTNIDLRLCQTHYSYLLLMSLLHNVIYLSCFFPTGGHYRYTGYSSHIALSRDF</sequence>
<dbReference type="EMBL" id="CACQ02004790">
    <property type="protein sequence ID" value="CCF41575.1"/>
    <property type="molecule type" value="Genomic_DNA"/>
</dbReference>
<protein>
    <submittedName>
        <fullName evidence="2">Uncharacterized protein</fullName>
    </submittedName>
</protein>
<dbReference type="AlphaFoldDB" id="H1VMX1"/>
<keyword evidence="1" id="KW-0812">Transmembrane</keyword>
<proteinExistence type="predicted"/>
<evidence type="ECO:0000313" key="2">
    <source>
        <dbReference type="EMBL" id="CCF41575.1"/>
    </source>
</evidence>
<feature type="transmembrane region" description="Helical" evidence="1">
    <location>
        <begin position="32"/>
        <end position="51"/>
    </location>
</feature>
<evidence type="ECO:0000256" key="1">
    <source>
        <dbReference type="SAM" id="Phobius"/>
    </source>
</evidence>
<keyword evidence="1" id="KW-1133">Transmembrane helix</keyword>